<accession>A0A6S6WHX5</accession>
<dbReference type="Proteomes" id="UP000472372">
    <property type="component" value="Unassembled WGS sequence"/>
</dbReference>
<gene>
    <name evidence="2" type="ORF">PTTW11_11425</name>
</gene>
<reference evidence="2" key="1">
    <citation type="submission" date="2021-02" db="EMBL/GenBank/DDBJ databases">
        <authorList>
            <person name="Syme A R."/>
            <person name="Syme A R."/>
            <person name="Moolhuijzen P."/>
        </authorList>
    </citation>
    <scope>NUCLEOTIDE SEQUENCE</scope>
    <source>
        <strain evidence="2">W1-1</strain>
    </source>
</reference>
<evidence type="ECO:0000313" key="2">
    <source>
        <dbReference type="EMBL" id="CAE7221515.1"/>
    </source>
</evidence>
<dbReference type="EMBL" id="OCTH03000017">
    <property type="protein sequence ID" value="CAE7221515.1"/>
    <property type="molecule type" value="Genomic_DNA"/>
</dbReference>
<proteinExistence type="predicted"/>
<feature type="compositionally biased region" description="Acidic residues" evidence="1">
    <location>
        <begin position="100"/>
        <end position="116"/>
    </location>
</feature>
<evidence type="ECO:0000313" key="3">
    <source>
        <dbReference type="Proteomes" id="UP000472372"/>
    </source>
</evidence>
<feature type="region of interest" description="Disordered" evidence="1">
    <location>
        <begin position="96"/>
        <end position="138"/>
    </location>
</feature>
<organism evidence="2 3">
    <name type="scientific">Pyrenophora teres f. teres</name>
    <dbReference type="NCBI Taxonomy" id="97479"/>
    <lineage>
        <taxon>Eukaryota</taxon>
        <taxon>Fungi</taxon>
        <taxon>Dikarya</taxon>
        <taxon>Ascomycota</taxon>
        <taxon>Pezizomycotina</taxon>
        <taxon>Dothideomycetes</taxon>
        <taxon>Pleosporomycetidae</taxon>
        <taxon>Pleosporales</taxon>
        <taxon>Pleosporineae</taxon>
        <taxon>Pleosporaceae</taxon>
        <taxon>Pyrenophora</taxon>
    </lineage>
</organism>
<comment type="caution">
    <text evidence="2">The sequence shown here is derived from an EMBL/GenBank/DDBJ whole genome shotgun (WGS) entry which is preliminary data.</text>
</comment>
<protein>
    <submittedName>
        <fullName evidence="2">Uncharacterized protein</fullName>
    </submittedName>
</protein>
<evidence type="ECO:0000256" key="1">
    <source>
        <dbReference type="SAM" id="MobiDB-lite"/>
    </source>
</evidence>
<dbReference type="AlphaFoldDB" id="A0A6S6WHX5"/>
<sequence length="295" mass="33611">MRKHRKKSHQLSWTAHQARLPDRDKEKLQLAATLIVQLIESARPTDPDQRPLARLQNPESQATYVSYVVRFVCFYLRLIADEESRMNAYLARRDRAVDSASDEDAGTDSEYDDEDAASSNDNDSVTPQRRIRRTAPADKMKDARELFTWKGDQKALARELWLTLGSGDEEAFQTTALLNSLVLFILTGYSSDEFSSGLVQYLEEDRDAFLELRKKYLADGSYSPMSAMLSLLAYGKHAALNEGNAGNTYWSPDKKTFYLNGRPIVVERFCKMAQSMEAELEESFWLPLILRTNAV</sequence>
<name>A0A6S6WHX5_9PLEO</name>